<keyword evidence="12" id="KW-1185">Reference proteome</keyword>
<dbReference type="Proteomes" id="UP000270261">
    <property type="component" value="Unassembled WGS sequence"/>
</dbReference>
<sequence>MGIEDEVRAGRDAGEGRRGREGYEGRSAAEAWQAGGYHDDALVPEAEVEDRRYRWLPSLVWLLPLLAALVGAILTYREMTQHGPTITVTFKTAEGLEAGKTKLRYKDVEIGQVRRIQLAEDRSHVEVDIELGKGATSFQAKDSRYWVVRPRADVSGVSGLGTLLSGAYIGVDAGRSKEMVSTFTGLENPPPLKYDEAGSQYRLRAKDLGSLDIGSPVLYRRMVVGRVTGYSLDDSGEYVLVDIFVNSPYDRFVGQNSRFWEASGIDAQFDANGVAIKTQSLMTVVAGGVAFASPIEGKGKVADVHTPFALSLDEATAMKRADGKSSFIVLNFDQSLRGLSRGALVDFRGVELGQVRSIDMVVDEKTGEVKMPVLIEVYPERLHWRSANGDQASPFSGRSDSQLRQEALERLRKMVDRGMRAQLRTGNLLSGQLYVALDFFPQAKPADLKVVGNDMVELPTVGNSLDEFQAQIAQILAKINKVPFDQIGRELHQTLAGMRRTVNEAEGTMKRVNRDLTPELLSTVQSLKKTLDSADRTLAHANRTLASDAPLQEDMQQTLQSVARAADSLKRLTDYLERHPESLIRGKTGKQ</sequence>
<name>A0A3R8LQG4_9BURK</name>
<evidence type="ECO:0000256" key="5">
    <source>
        <dbReference type="ARBA" id="ARBA00022989"/>
    </source>
</evidence>
<keyword evidence="3" id="KW-0997">Cell inner membrane</keyword>
<feature type="transmembrane region" description="Helical" evidence="9">
    <location>
        <begin position="59"/>
        <end position="76"/>
    </location>
</feature>
<feature type="compositionally biased region" description="Basic and acidic residues" evidence="8">
    <location>
        <begin position="1"/>
        <end position="24"/>
    </location>
</feature>
<evidence type="ECO:0000256" key="7">
    <source>
        <dbReference type="SAM" id="Coils"/>
    </source>
</evidence>
<dbReference type="OrthoDB" id="9806984at2"/>
<proteinExistence type="predicted"/>
<organism evidence="11 12">
    <name type="scientific">Lautropia dentalis</name>
    <dbReference type="NCBI Taxonomy" id="2490857"/>
    <lineage>
        <taxon>Bacteria</taxon>
        <taxon>Pseudomonadati</taxon>
        <taxon>Pseudomonadota</taxon>
        <taxon>Betaproteobacteria</taxon>
        <taxon>Burkholderiales</taxon>
        <taxon>Burkholderiaceae</taxon>
        <taxon>Lautropia</taxon>
    </lineage>
</organism>
<dbReference type="PANTHER" id="PTHR30462">
    <property type="entry name" value="INTERMEMBRANE TRANSPORT PROTEIN PQIB-RELATED"/>
    <property type="match status" value="1"/>
</dbReference>
<feature type="domain" description="Mce/MlaD" evidence="10">
    <location>
        <begin position="198"/>
        <end position="258"/>
    </location>
</feature>
<keyword evidence="2" id="KW-1003">Cell membrane</keyword>
<reference evidence="11 12" key="1">
    <citation type="submission" date="2018-11" db="EMBL/GenBank/DDBJ databases">
        <title>Genome sequencing of Lautropia sp. KCOM 2505 (= ChDC F240).</title>
        <authorList>
            <person name="Kook J.-K."/>
            <person name="Park S.-N."/>
            <person name="Lim Y.K."/>
        </authorList>
    </citation>
    <scope>NUCLEOTIDE SEQUENCE [LARGE SCALE GENOMIC DNA]</scope>
    <source>
        <strain evidence="11 12">KCOM 2505</strain>
    </source>
</reference>
<evidence type="ECO:0000256" key="1">
    <source>
        <dbReference type="ARBA" id="ARBA00004533"/>
    </source>
</evidence>
<feature type="coiled-coil region" evidence="7">
    <location>
        <begin position="495"/>
        <end position="544"/>
    </location>
</feature>
<evidence type="ECO:0000256" key="9">
    <source>
        <dbReference type="SAM" id="Phobius"/>
    </source>
</evidence>
<dbReference type="InterPro" id="IPR003399">
    <property type="entry name" value="Mce/MlaD"/>
</dbReference>
<evidence type="ECO:0000256" key="3">
    <source>
        <dbReference type="ARBA" id="ARBA00022519"/>
    </source>
</evidence>
<evidence type="ECO:0000256" key="4">
    <source>
        <dbReference type="ARBA" id="ARBA00022692"/>
    </source>
</evidence>
<protein>
    <submittedName>
        <fullName evidence="11">MCE family protein</fullName>
    </submittedName>
</protein>
<dbReference type="InterPro" id="IPR051800">
    <property type="entry name" value="PqiA-PqiB_transport"/>
</dbReference>
<dbReference type="AlphaFoldDB" id="A0A3R8LQG4"/>
<evidence type="ECO:0000313" key="11">
    <source>
        <dbReference type="EMBL" id="RRN45927.1"/>
    </source>
</evidence>
<feature type="region of interest" description="Disordered" evidence="8">
    <location>
        <begin position="1"/>
        <end position="25"/>
    </location>
</feature>
<feature type="domain" description="Mce/MlaD" evidence="10">
    <location>
        <begin position="328"/>
        <end position="439"/>
    </location>
</feature>
<accession>A0A3R8LQG4</accession>
<dbReference type="Pfam" id="PF02470">
    <property type="entry name" value="MlaD"/>
    <property type="match status" value="3"/>
</dbReference>
<keyword evidence="5 9" id="KW-1133">Transmembrane helix</keyword>
<evidence type="ECO:0000256" key="2">
    <source>
        <dbReference type="ARBA" id="ARBA00022475"/>
    </source>
</evidence>
<evidence type="ECO:0000256" key="6">
    <source>
        <dbReference type="ARBA" id="ARBA00023136"/>
    </source>
</evidence>
<evidence type="ECO:0000256" key="8">
    <source>
        <dbReference type="SAM" id="MobiDB-lite"/>
    </source>
</evidence>
<evidence type="ECO:0000313" key="12">
    <source>
        <dbReference type="Proteomes" id="UP000270261"/>
    </source>
</evidence>
<comment type="caution">
    <text evidence="11">The sequence shown here is derived from an EMBL/GenBank/DDBJ whole genome shotgun (WGS) entry which is preliminary data.</text>
</comment>
<keyword evidence="4 9" id="KW-0812">Transmembrane</keyword>
<comment type="subcellular location">
    <subcellularLocation>
        <location evidence="1">Cell inner membrane</location>
    </subcellularLocation>
</comment>
<keyword evidence="7" id="KW-0175">Coiled coil</keyword>
<feature type="domain" description="Mce/MlaD" evidence="10">
    <location>
        <begin position="83"/>
        <end position="174"/>
    </location>
</feature>
<evidence type="ECO:0000259" key="10">
    <source>
        <dbReference type="Pfam" id="PF02470"/>
    </source>
</evidence>
<dbReference type="GO" id="GO:0005886">
    <property type="term" value="C:plasma membrane"/>
    <property type="evidence" value="ECO:0007669"/>
    <property type="project" value="UniProtKB-SubCell"/>
</dbReference>
<gene>
    <name evidence="11" type="ORF">EHV23_07415</name>
</gene>
<dbReference type="RefSeq" id="WP_125095353.1">
    <property type="nucleotide sequence ID" value="NZ_RRUE01000001.1"/>
</dbReference>
<keyword evidence="6 9" id="KW-0472">Membrane</keyword>
<dbReference type="EMBL" id="RRUE01000001">
    <property type="protein sequence ID" value="RRN45927.1"/>
    <property type="molecule type" value="Genomic_DNA"/>
</dbReference>
<dbReference type="PANTHER" id="PTHR30462:SF0">
    <property type="entry name" value="INTERMEMBRANE TRANSPORT PROTEIN YEBT"/>
    <property type="match status" value="1"/>
</dbReference>